<accession>A0AAC9IXE0</accession>
<dbReference type="InterPro" id="IPR015058">
    <property type="entry name" value="DUF1878"/>
</dbReference>
<dbReference type="Pfam" id="PF08963">
    <property type="entry name" value="DUF1878"/>
    <property type="match status" value="1"/>
</dbReference>
<dbReference type="Proteomes" id="UP000182945">
    <property type="component" value="Chromosome"/>
</dbReference>
<dbReference type="Proteomes" id="UP000621631">
    <property type="component" value="Unassembled WGS sequence"/>
</dbReference>
<dbReference type="SUPFAM" id="SSF109915">
    <property type="entry name" value="Hypothetical protein YhaI"/>
    <property type="match status" value="1"/>
</dbReference>
<dbReference type="InterPro" id="IPR035945">
    <property type="entry name" value="YhaI-like_sf"/>
</dbReference>
<evidence type="ECO:0000313" key="1">
    <source>
        <dbReference type="EMBL" id="APC47432.1"/>
    </source>
</evidence>
<organism evidence="1 3">
    <name type="scientific">Virgibacillus halodenitrificans</name>
    <name type="common">Bacillus halodenitrificans</name>
    <dbReference type="NCBI Taxonomy" id="1482"/>
    <lineage>
        <taxon>Bacteria</taxon>
        <taxon>Bacillati</taxon>
        <taxon>Bacillota</taxon>
        <taxon>Bacilli</taxon>
        <taxon>Bacillales</taxon>
        <taxon>Bacillaceae</taxon>
        <taxon>Virgibacillus</taxon>
    </lineage>
</organism>
<dbReference type="EMBL" id="CP017962">
    <property type="protein sequence ID" value="APC47432.1"/>
    <property type="molecule type" value="Genomic_DNA"/>
</dbReference>
<sequence>MYKGLAEFHLSLISRIIDMRKYPFTRLIMERNITNPEYTELIKLLEDLDVIYHSQREEGLLDFSSLLIQFAGMLNEKLEPTETIYALSQEGIYKDLVNEFIKIIQQEENKYKRR</sequence>
<proteinExistence type="predicted"/>
<gene>
    <name evidence="1" type="ORF">BME96_04290</name>
    <name evidence="2" type="ORF">IC602_03785</name>
</gene>
<evidence type="ECO:0000313" key="2">
    <source>
        <dbReference type="EMBL" id="MBD1221716.1"/>
    </source>
</evidence>
<dbReference type="EMBL" id="JACWEZ010000002">
    <property type="protein sequence ID" value="MBD1221716.1"/>
    <property type="molecule type" value="Genomic_DNA"/>
</dbReference>
<reference evidence="2 4" key="2">
    <citation type="submission" date="2020-09" db="EMBL/GenBank/DDBJ databases">
        <title>Draft Genome Sequences of Oil-Oxidizing Bacteria Halomonas titanicae, Marinobacter lutaoensis, and Virgibacillus halodenitrificans Isolated from Highly Saline Environments.</title>
        <authorList>
            <person name="Grouzdev D.S."/>
            <person name="Sokolova D.S."/>
            <person name="Semenova E.M."/>
            <person name="Borzenkov I.A."/>
            <person name="Bidzhieva S.K."/>
            <person name="Poltaraus A.B."/>
            <person name="Nazina T.N."/>
        </authorList>
    </citation>
    <scope>NUCLEOTIDE SEQUENCE [LARGE SCALE GENOMIC DNA]</scope>
    <source>
        <strain evidence="2 4">VKM B-3472D</strain>
    </source>
</reference>
<dbReference type="Gene3D" id="1.10.3750.10">
    <property type="entry name" value="YhaI-like"/>
    <property type="match status" value="1"/>
</dbReference>
<evidence type="ECO:0000313" key="3">
    <source>
        <dbReference type="Proteomes" id="UP000182945"/>
    </source>
</evidence>
<dbReference type="RefSeq" id="WP_071648404.1">
    <property type="nucleotide sequence ID" value="NZ_CP017962.1"/>
</dbReference>
<dbReference type="KEGG" id="vhl:BME96_04290"/>
<reference evidence="1 3" key="1">
    <citation type="submission" date="2016-11" db="EMBL/GenBank/DDBJ databases">
        <title>Complete genome sequencing of Virgibacillus halodenitrificans PDB-F2.</title>
        <authorList>
            <person name="Sun Z."/>
            <person name="Zhou Y."/>
            <person name="Li H."/>
        </authorList>
    </citation>
    <scope>NUCLEOTIDE SEQUENCE [LARGE SCALE GENOMIC DNA]</scope>
    <source>
        <strain evidence="1 3">PDB-F2</strain>
    </source>
</reference>
<name>A0AAC9IXE0_VIRHA</name>
<dbReference type="AlphaFoldDB" id="A0AAC9IXE0"/>
<protein>
    <submittedName>
        <fullName evidence="2">DUF1878 family protein</fullName>
    </submittedName>
</protein>
<keyword evidence="4" id="KW-1185">Reference proteome</keyword>
<evidence type="ECO:0000313" key="4">
    <source>
        <dbReference type="Proteomes" id="UP000621631"/>
    </source>
</evidence>
<dbReference type="GeneID" id="71513604"/>